<gene>
    <name evidence="5 8" type="primary">rpsB</name>
    <name evidence="8" type="ORF">COB21_02425</name>
</gene>
<dbReference type="PANTHER" id="PTHR12534">
    <property type="entry name" value="30S RIBOSOMAL PROTEIN S2 PROKARYOTIC AND ORGANELLAR"/>
    <property type="match status" value="1"/>
</dbReference>
<dbReference type="GO" id="GO:0006412">
    <property type="term" value="P:translation"/>
    <property type="evidence" value="ECO:0007669"/>
    <property type="project" value="UniProtKB-UniRule"/>
</dbReference>
<dbReference type="HAMAP" id="MF_00291_B">
    <property type="entry name" value="Ribosomal_uS2_B"/>
    <property type="match status" value="1"/>
</dbReference>
<dbReference type="GO" id="GO:0003735">
    <property type="term" value="F:structural constituent of ribosome"/>
    <property type="evidence" value="ECO:0007669"/>
    <property type="project" value="InterPro"/>
</dbReference>
<accession>A0A2A4X5I3</accession>
<sequence length="293" mass="32869">MPPSNKGTRLGTRKKTISDITVSLKDLLETGAHFGHQKRRWNPKMKRYIFEDRNGVCIIDLSKTIVQIRSAIEVVEDVVASHKSILFVGTKKQAKVIVRDFAEQAGEFYVCERWLGGMLTNLKTIRQSVKTLENIEKKIECDQGSFTKKELTVLSKKRDILDKNLSGIRSMRKPPGLVIIVDPNKEHIAVAESRKLGIPVMALVDTNCDPDPIDHVIACNDDALKSVRLILGYMLSAILAVKEKRGIAIKKEDDAPKGAGAPVFDKDAVHQEEKKESKVQEESEKKRKDSETK</sequence>
<dbReference type="InterPro" id="IPR018130">
    <property type="entry name" value="Ribosomal_uS2_CS"/>
</dbReference>
<dbReference type="Proteomes" id="UP000218775">
    <property type="component" value="Unassembled WGS sequence"/>
</dbReference>
<dbReference type="Gene3D" id="1.10.287.610">
    <property type="entry name" value="Helix hairpin bin"/>
    <property type="match status" value="1"/>
</dbReference>
<evidence type="ECO:0000256" key="7">
    <source>
        <dbReference type="SAM" id="MobiDB-lite"/>
    </source>
</evidence>
<evidence type="ECO:0000313" key="8">
    <source>
        <dbReference type="EMBL" id="PCI77830.1"/>
    </source>
</evidence>
<dbReference type="InterPro" id="IPR001865">
    <property type="entry name" value="Ribosomal_uS2"/>
</dbReference>
<organism evidence="8 9">
    <name type="scientific">Aerophobetes bacterium</name>
    <dbReference type="NCBI Taxonomy" id="2030807"/>
    <lineage>
        <taxon>Bacteria</taxon>
        <taxon>Candidatus Aerophobota</taxon>
    </lineage>
</organism>
<evidence type="ECO:0000256" key="4">
    <source>
        <dbReference type="ARBA" id="ARBA00035256"/>
    </source>
</evidence>
<dbReference type="SUPFAM" id="SSF52313">
    <property type="entry name" value="Ribosomal protein S2"/>
    <property type="match status" value="1"/>
</dbReference>
<dbReference type="InterPro" id="IPR005706">
    <property type="entry name" value="Ribosomal_uS2_bac/mit/plastid"/>
</dbReference>
<evidence type="ECO:0000256" key="6">
    <source>
        <dbReference type="RuleBase" id="RU003631"/>
    </source>
</evidence>
<feature type="region of interest" description="Disordered" evidence="7">
    <location>
        <begin position="251"/>
        <end position="293"/>
    </location>
</feature>
<feature type="compositionally biased region" description="Basic and acidic residues" evidence="7">
    <location>
        <begin position="264"/>
        <end position="293"/>
    </location>
</feature>
<evidence type="ECO:0000256" key="2">
    <source>
        <dbReference type="ARBA" id="ARBA00022980"/>
    </source>
</evidence>
<evidence type="ECO:0000313" key="9">
    <source>
        <dbReference type="Proteomes" id="UP000218775"/>
    </source>
</evidence>
<dbReference type="PROSITE" id="PS00963">
    <property type="entry name" value="RIBOSOMAL_S2_2"/>
    <property type="match status" value="1"/>
</dbReference>
<keyword evidence="3 5" id="KW-0687">Ribonucleoprotein</keyword>
<evidence type="ECO:0000256" key="3">
    <source>
        <dbReference type="ARBA" id="ARBA00023274"/>
    </source>
</evidence>
<dbReference type="Gene3D" id="3.40.50.10490">
    <property type="entry name" value="Glucose-6-phosphate isomerase like protein, domain 1"/>
    <property type="match status" value="1"/>
</dbReference>
<dbReference type="AlphaFoldDB" id="A0A2A4X5I3"/>
<comment type="similarity">
    <text evidence="1 5 6">Belongs to the universal ribosomal protein uS2 family.</text>
</comment>
<dbReference type="EMBL" id="NVUK01000012">
    <property type="protein sequence ID" value="PCI77830.1"/>
    <property type="molecule type" value="Genomic_DNA"/>
</dbReference>
<dbReference type="PRINTS" id="PR00395">
    <property type="entry name" value="RIBOSOMALS2"/>
</dbReference>
<keyword evidence="2 5" id="KW-0689">Ribosomal protein</keyword>
<evidence type="ECO:0000256" key="5">
    <source>
        <dbReference type="HAMAP-Rule" id="MF_00291"/>
    </source>
</evidence>
<dbReference type="GO" id="GO:0022627">
    <property type="term" value="C:cytosolic small ribosomal subunit"/>
    <property type="evidence" value="ECO:0007669"/>
    <property type="project" value="TreeGrafter"/>
</dbReference>
<dbReference type="InterPro" id="IPR023591">
    <property type="entry name" value="Ribosomal_uS2_flav_dom_sf"/>
</dbReference>
<reference evidence="9" key="1">
    <citation type="submission" date="2017-08" db="EMBL/GenBank/DDBJ databases">
        <title>A dynamic microbial community with high functional redundancy inhabits the cold, oxic subseafloor aquifer.</title>
        <authorList>
            <person name="Tully B.J."/>
            <person name="Wheat C.G."/>
            <person name="Glazer B.T."/>
            <person name="Huber J.A."/>
        </authorList>
    </citation>
    <scope>NUCLEOTIDE SEQUENCE [LARGE SCALE GENOMIC DNA]</scope>
</reference>
<dbReference type="Pfam" id="PF00318">
    <property type="entry name" value="Ribosomal_S2"/>
    <property type="match status" value="1"/>
</dbReference>
<dbReference type="PANTHER" id="PTHR12534:SF0">
    <property type="entry name" value="SMALL RIBOSOMAL SUBUNIT PROTEIN US2M"/>
    <property type="match status" value="1"/>
</dbReference>
<protein>
    <recommendedName>
        <fullName evidence="4 5">Small ribosomal subunit protein uS2</fullName>
    </recommendedName>
</protein>
<proteinExistence type="inferred from homology"/>
<dbReference type="CDD" id="cd01425">
    <property type="entry name" value="RPS2"/>
    <property type="match status" value="1"/>
</dbReference>
<name>A0A2A4X5I3_UNCAE</name>
<dbReference type="PROSITE" id="PS00962">
    <property type="entry name" value="RIBOSOMAL_S2_1"/>
    <property type="match status" value="1"/>
</dbReference>
<evidence type="ECO:0000256" key="1">
    <source>
        <dbReference type="ARBA" id="ARBA00006242"/>
    </source>
</evidence>
<comment type="caution">
    <text evidence="8">The sequence shown here is derived from an EMBL/GenBank/DDBJ whole genome shotgun (WGS) entry which is preliminary data.</text>
</comment>
<dbReference type="NCBIfam" id="TIGR01011">
    <property type="entry name" value="rpsB_bact"/>
    <property type="match status" value="1"/>
</dbReference>